<dbReference type="PANTHER" id="PTHR24349">
    <property type="entry name" value="SERINE/THREONINE-PROTEIN KINASE"/>
    <property type="match status" value="1"/>
</dbReference>
<dbReference type="Gene3D" id="3.10.110.10">
    <property type="entry name" value="Ubiquitin Conjugating Enzyme"/>
    <property type="match status" value="1"/>
</dbReference>
<dbReference type="InterPro" id="IPR000719">
    <property type="entry name" value="Prot_kinase_dom"/>
</dbReference>
<keyword evidence="12" id="KW-1185">Reference proteome</keyword>
<dbReference type="Pfam" id="PF00179">
    <property type="entry name" value="UQ_con"/>
    <property type="match status" value="1"/>
</dbReference>
<keyword evidence="3" id="KW-0547">Nucleotide-binding</keyword>
<reference evidence="11 12" key="2">
    <citation type="submission" date="2024-05" db="EMBL/GenBank/DDBJ databases">
        <authorList>
            <person name="Chen Y."/>
            <person name="Shah S."/>
            <person name="Dougan E. K."/>
            <person name="Thang M."/>
            <person name="Chan C."/>
        </authorList>
    </citation>
    <scope>NUCLEOTIDE SEQUENCE [LARGE SCALE GENOMIC DNA]</scope>
</reference>
<evidence type="ECO:0000256" key="6">
    <source>
        <dbReference type="ARBA" id="ARBA00022840"/>
    </source>
</evidence>
<dbReference type="PROSITE" id="PS00108">
    <property type="entry name" value="PROTEIN_KINASE_ST"/>
    <property type="match status" value="1"/>
</dbReference>
<keyword evidence="4" id="KW-0418">Kinase</keyword>
<dbReference type="Gene3D" id="1.10.510.10">
    <property type="entry name" value="Transferase(Phosphotransferase) domain 1"/>
    <property type="match status" value="1"/>
</dbReference>
<dbReference type="EMBL" id="CAMXCT010006698">
    <property type="protein sequence ID" value="CAI4018516.1"/>
    <property type="molecule type" value="Genomic_DNA"/>
</dbReference>
<keyword evidence="2" id="KW-0808">Transferase</keyword>
<dbReference type="GO" id="GO:0005524">
    <property type="term" value="F:ATP binding"/>
    <property type="evidence" value="ECO:0007669"/>
    <property type="project" value="UniProtKB-KW"/>
</dbReference>
<accession>A0A9P1M0Y1</accession>
<dbReference type="InterPro" id="IPR011009">
    <property type="entry name" value="Kinase-like_dom_sf"/>
</dbReference>
<evidence type="ECO:0000313" key="12">
    <source>
        <dbReference type="Proteomes" id="UP001152797"/>
    </source>
</evidence>
<keyword evidence="11" id="KW-0436">Ligase</keyword>
<dbReference type="SMART" id="SM00220">
    <property type="entry name" value="S_TKc"/>
    <property type="match status" value="1"/>
</dbReference>
<dbReference type="Pfam" id="PF00069">
    <property type="entry name" value="Pkinase"/>
    <property type="match status" value="1"/>
</dbReference>
<dbReference type="EMBL" id="CAMXCT030006698">
    <property type="protein sequence ID" value="CAL4805828.1"/>
    <property type="molecule type" value="Genomic_DNA"/>
</dbReference>
<evidence type="ECO:0000259" key="9">
    <source>
        <dbReference type="PROSITE" id="PS50127"/>
    </source>
</evidence>
<feature type="domain" description="Protein kinase" evidence="8">
    <location>
        <begin position="1"/>
        <end position="335"/>
    </location>
</feature>
<dbReference type="InterPro" id="IPR000608">
    <property type="entry name" value="UBC"/>
</dbReference>
<feature type="domain" description="UBC core" evidence="9">
    <location>
        <begin position="304"/>
        <end position="493"/>
    </location>
</feature>
<keyword evidence="5" id="KW-0833">Ubl conjugation pathway</keyword>
<evidence type="ECO:0000256" key="4">
    <source>
        <dbReference type="ARBA" id="ARBA00022777"/>
    </source>
</evidence>
<evidence type="ECO:0000256" key="1">
    <source>
        <dbReference type="ARBA" id="ARBA00022527"/>
    </source>
</evidence>
<evidence type="ECO:0000256" key="7">
    <source>
        <dbReference type="PROSITE-ProRule" id="PRU10133"/>
    </source>
</evidence>
<comment type="caution">
    <text evidence="10">The sequence shown here is derived from an EMBL/GenBank/DDBJ whole genome shotgun (WGS) entry which is preliminary data.</text>
</comment>
<dbReference type="EMBL" id="CAMXCT020006698">
    <property type="protein sequence ID" value="CAL1171891.1"/>
    <property type="molecule type" value="Genomic_DNA"/>
</dbReference>
<dbReference type="SMART" id="SM00212">
    <property type="entry name" value="UBCc"/>
    <property type="match status" value="1"/>
</dbReference>
<dbReference type="Gene3D" id="3.30.200.20">
    <property type="entry name" value="Phosphorylase Kinase, domain 1"/>
    <property type="match status" value="1"/>
</dbReference>
<dbReference type="OrthoDB" id="5794026at2759"/>
<organism evidence="10">
    <name type="scientific">Cladocopium goreaui</name>
    <dbReference type="NCBI Taxonomy" id="2562237"/>
    <lineage>
        <taxon>Eukaryota</taxon>
        <taxon>Sar</taxon>
        <taxon>Alveolata</taxon>
        <taxon>Dinophyceae</taxon>
        <taxon>Suessiales</taxon>
        <taxon>Symbiodiniaceae</taxon>
        <taxon>Cladocopium</taxon>
    </lineage>
</organism>
<evidence type="ECO:0000256" key="2">
    <source>
        <dbReference type="ARBA" id="ARBA00022679"/>
    </source>
</evidence>
<evidence type="ECO:0000313" key="10">
    <source>
        <dbReference type="EMBL" id="CAI4018516.1"/>
    </source>
</evidence>
<dbReference type="InterPro" id="IPR016135">
    <property type="entry name" value="UBQ-conjugating_enzyme/RWD"/>
</dbReference>
<dbReference type="SUPFAM" id="SSF56112">
    <property type="entry name" value="Protein kinase-like (PK-like)"/>
    <property type="match status" value="1"/>
</dbReference>
<dbReference type="PROSITE" id="PS50011">
    <property type="entry name" value="PROTEIN_KINASE_DOM"/>
    <property type="match status" value="1"/>
</dbReference>
<dbReference type="AlphaFoldDB" id="A0A9P1M0Y1"/>
<reference evidence="10" key="1">
    <citation type="submission" date="2022-10" db="EMBL/GenBank/DDBJ databases">
        <authorList>
            <person name="Chen Y."/>
            <person name="Dougan E. K."/>
            <person name="Chan C."/>
            <person name="Rhodes N."/>
            <person name="Thang M."/>
        </authorList>
    </citation>
    <scope>NUCLEOTIDE SEQUENCE</scope>
</reference>
<keyword evidence="6" id="KW-0067">ATP-binding</keyword>
<dbReference type="SUPFAM" id="SSF54495">
    <property type="entry name" value="UBC-like"/>
    <property type="match status" value="1"/>
</dbReference>
<dbReference type="GO" id="GO:0004674">
    <property type="term" value="F:protein serine/threonine kinase activity"/>
    <property type="evidence" value="ECO:0007669"/>
    <property type="project" value="UniProtKB-KW"/>
</dbReference>
<dbReference type="PROSITE" id="PS50127">
    <property type="entry name" value="UBC_2"/>
    <property type="match status" value="1"/>
</dbReference>
<evidence type="ECO:0000256" key="3">
    <source>
        <dbReference type="ARBA" id="ARBA00022741"/>
    </source>
</evidence>
<dbReference type="InterPro" id="IPR050205">
    <property type="entry name" value="CDPK_Ser/Thr_kinases"/>
</dbReference>
<dbReference type="InterPro" id="IPR008271">
    <property type="entry name" value="Ser/Thr_kinase_AS"/>
</dbReference>
<dbReference type="InterPro" id="IPR023313">
    <property type="entry name" value="UBQ-conjugating_AS"/>
</dbReference>
<gene>
    <name evidence="10" type="ORF">C1SCF055_LOCUS43071</name>
</gene>
<evidence type="ECO:0000313" key="11">
    <source>
        <dbReference type="EMBL" id="CAL4805828.1"/>
    </source>
</evidence>
<name>A0A9P1M0Y1_9DINO</name>
<dbReference type="Proteomes" id="UP001152797">
    <property type="component" value="Unassembled WGS sequence"/>
</dbReference>
<evidence type="ECO:0000256" key="5">
    <source>
        <dbReference type="ARBA" id="ARBA00022786"/>
    </source>
</evidence>
<sequence>MAASGGGKSLAERRQAAGGFSSLKVEKAPQVNVAGNRKIRILKPEEKLQDEYDLQKCLHDVGSQTQVWKAVFKPSGEDVIVKMRARNFAVGGEAVWQSLLTRMLNLEGHHNVLGLKEVIQDEKNYYIVMTRCSGGELFDFLQTETDVPERECKRIMREILEAVDHIHSRGLIHRDIKPENIMFHDTSNEPNSPKTPASKKAVKLIDFDTCLEYEPKSPRAKHVVGTLGYLAPEALQGDYSPASDLWSVGVILYILMTGDMPFDQEVFGEQLRDTRCGSATMNSIYYKLQHAKIDFECEPWPSFPQARDLCQQLLAFQPEATMAHVARELLKKELVSLMKDDSDFFTWRVVFEGPADSLWQTQGVAVEYEGGIFTAILKFPPDFPNNPPEMKFETEMWHPNIYPDGRVCISILHPPGTDRFNDQETADERWRPILGVHSILISVGTPSGDLEVISMLVDPNLNSPANIDAAVNMKNDYDAWKKKATTNRPSEQPEGQPWDYPWDYHGLIMINEYE</sequence>
<keyword evidence="1" id="KW-0723">Serine/threonine-protein kinase</keyword>
<evidence type="ECO:0000259" key="8">
    <source>
        <dbReference type="PROSITE" id="PS50011"/>
    </source>
</evidence>
<proteinExistence type="predicted"/>
<feature type="active site" description="Glycyl thioester intermediate" evidence="7">
    <location>
        <position position="408"/>
    </location>
</feature>
<dbReference type="PROSITE" id="PS00183">
    <property type="entry name" value="UBC_1"/>
    <property type="match status" value="1"/>
</dbReference>
<dbReference type="GO" id="GO:0016874">
    <property type="term" value="F:ligase activity"/>
    <property type="evidence" value="ECO:0007669"/>
    <property type="project" value="UniProtKB-KW"/>
</dbReference>
<protein>
    <submittedName>
        <fullName evidence="11">Probable ubiquitin-conjugating enzyme E2 7 (E 2 ubiquitin-conjugating enzyme 7) (Ubiquitin carrier protein 7) (Ubiquitin-protein ligase 7)</fullName>
    </submittedName>
</protein>